<evidence type="ECO:0000256" key="4">
    <source>
        <dbReference type="SAM" id="SignalP"/>
    </source>
</evidence>
<sequence length="729" mass="79700">MSHLVVVLILVLLHSLAFFISHSTQFPNYPSSFTAQEPLKKGTNRLSNPLIGEDGRVYICMGKSLLAFENNGTTAWTLPLGYSCNLGMAPVSGASSTFSQSLEMLGGGLTRIILYSNIFYDKNRVMKINLRKIGTSESALEVFFGPESGEIIGLSVSTTISCIAINVKNRALFAFRLHGKPLWSAGPVIYQNGYRQGCRRSTTDCYFTSVPVIDQCEASIYISNNQGELYSLSVRTPHFKWIQDLSSLDKNFTATPGNNGRLYVTLPARSLLLALHVSTGTILWQKPIGPLSRIDYKPTVDSNGWVSVGSLDGFLYSFSPTGDLKKFPKRAAMDSVIQDSPSLHCSGSAVYVSQTVVEGKLSHTIGESTYISAMKPTNVVFTLLVPATGSIYWSESYPGPSSSLLSKSDLQHFVLDERVLLAFLSASGVGRPLPCRSTRQKLASSCSQTMPKLLSIYTGNEKAVMLFLVFESIVLIIVAALVRFCCIFWGKKKLQGQDLGKFLEKRRSLQLQKKAYDRTITELERKAAEEAVDNEVLENLGHMVRAKAGIERKLSTTYSLGRDRPGVQPKSILPLYNRRTKSFSFRSTNKENATTATTPSDSSSEGCSICEKASRSLYTGPPNKGKAPMEVVDNSSDDENAAKSLYTGPADKGKAPVEVVDSSSGDESYGGGHESVYTDSTPGSNLFINPLFNEHAVNEEASLKIHEEGEPAQESGSRSIRRRTFSSSE</sequence>
<evidence type="ECO:0000256" key="2">
    <source>
        <dbReference type="SAM" id="MobiDB-lite"/>
    </source>
</evidence>
<dbReference type="Proteomes" id="UP000077755">
    <property type="component" value="Chromosome 3"/>
</dbReference>
<dbReference type="InterPro" id="IPR018391">
    <property type="entry name" value="PQQ_b-propeller_rpt"/>
</dbReference>
<reference evidence="5" key="1">
    <citation type="journal article" date="2016" name="Nat. Genet.">
        <title>A high-quality carrot genome assembly provides new insights into carotenoid accumulation and asterid genome evolution.</title>
        <authorList>
            <person name="Iorizzo M."/>
            <person name="Ellison S."/>
            <person name="Senalik D."/>
            <person name="Zeng P."/>
            <person name="Satapoomin P."/>
            <person name="Huang J."/>
            <person name="Bowman M."/>
            <person name="Iovene M."/>
            <person name="Sanseverino W."/>
            <person name="Cavagnaro P."/>
            <person name="Yildiz M."/>
            <person name="Macko-Podgorni A."/>
            <person name="Moranska E."/>
            <person name="Grzebelus E."/>
            <person name="Grzebelus D."/>
            <person name="Ashrafi H."/>
            <person name="Zheng Z."/>
            <person name="Cheng S."/>
            <person name="Spooner D."/>
            <person name="Van Deynze A."/>
            <person name="Simon P."/>
        </authorList>
    </citation>
    <scope>NUCLEOTIDE SEQUENCE</scope>
    <source>
        <tissue evidence="5">Leaf</tissue>
    </source>
</reference>
<dbReference type="GO" id="GO:0005886">
    <property type="term" value="C:plasma membrane"/>
    <property type="evidence" value="ECO:0007669"/>
    <property type="project" value="TreeGrafter"/>
</dbReference>
<proteinExistence type="predicted"/>
<feature type="chain" id="PRO_5042287559" description="Protein GAMETE EXPRESSED 3" evidence="4">
    <location>
        <begin position="18"/>
        <end position="729"/>
    </location>
</feature>
<dbReference type="PANTHER" id="PTHR37253">
    <property type="entry name" value="PROTEIN GAMETE EXPRESSED 3"/>
    <property type="match status" value="1"/>
</dbReference>
<dbReference type="FunFam" id="2.130.10.10:FF:001929">
    <property type="entry name" value="Protein GAMETE EXPRESSED 3"/>
    <property type="match status" value="1"/>
</dbReference>
<feature type="transmembrane region" description="Helical" evidence="3">
    <location>
        <begin position="464"/>
        <end position="489"/>
    </location>
</feature>
<evidence type="ECO:0000256" key="3">
    <source>
        <dbReference type="SAM" id="Phobius"/>
    </source>
</evidence>
<dbReference type="InterPro" id="IPR011047">
    <property type="entry name" value="Quinoprotein_ADH-like_sf"/>
</dbReference>
<name>A0AAF1ASB9_DAUCS</name>
<reference evidence="5" key="2">
    <citation type="submission" date="2022-03" db="EMBL/GenBank/DDBJ databases">
        <title>Draft title - Genomic analysis of global carrot germplasm unveils the trajectory of domestication and the origin of high carotenoid orange carrot.</title>
        <authorList>
            <person name="Iorizzo M."/>
            <person name="Ellison S."/>
            <person name="Senalik D."/>
            <person name="Macko-Podgorni A."/>
            <person name="Grzebelus D."/>
            <person name="Bostan H."/>
            <person name="Rolling W."/>
            <person name="Curaba J."/>
            <person name="Simon P."/>
        </authorList>
    </citation>
    <scope>NUCLEOTIDE SEQUENCE</scope>
    <source>
        <tissue evidence="5">Leaf</tissue>
    </source>
</reference>
<feature type="compositionally biased region" description="Basic residues" evidence="2">
    <location>
        <begin position="719"/>
        <end position="729"/>
    </location>
</feature>
<dbReference type="SMART" id="SM00564">
    <property type="entry name" value="PQQ"/>
    <property type="match status" value="4"/>
</dbReference>
<keyword evidence="6" id="KW-1185">Reference proteome</keyword>
<dbReference type="AlphaFoldDB" id="A0AAF1ASB9"/>
<feature type="region of interest" description="Disordered" evidence="2">
    <location>
        <begin position="706"/>
        <end position="729"/>
    </location>
</feature>
<dbReference type="InterPro" id="IPR045301">
    <property type="entry name" value="GEX3-like"/>
</dbReference>
<keyword evidence="4" id="KW-0732">Signal</keyword>
<feature type="signal peptide" evidence="4">
    <location>
        <begin position="1"/>
        <end position="17"/>
    </location>
</feature>
<evidence type="ECO:0000256" key="1">
    <source>
        <dbReference type="SAM" id="Coils"/>
    </source>
</evidence>
<evidence type="ECO:0000313" key="5">
    <source>
        <dbReference type="EMBL" id="WOG93433.1"/>
    </source>
</evidence>
<dbReference type="InterPro" id="IPR015943">
    <property type="entry name" value="WD40/YVTN_repeat-like_dom_sf"/>
</dbReference>
<dbReference type="PANTHER" id="PTHR37253:SF1">
    <property type="entry name" value="PROTEIN GAMETE EXPRESSED 3"/>
    <property type="match status" value="1"/>
</dbReference>
<dbReference type="SUPFAM" id="SSF50998">
    <property type="entry name" value="Quinoprotein alcohol dehydrogenase-like"/>
    <property type="match status" value="1"/>
</dbReference>
<evidence type="ECO:0008006" key="7">
    <source>
        <dbReference type="Google" id="ProtNLM"/>
    </source>
</evidence>
<keyword evidence="1" id="KW-0175">Coiled coil</keyword>
<feature type="region of interest" description="Disordered" evidence="2">
    <location>
        <begin position="584"/>
        <end position="682"/>
    </location>
</feature>
<gene>
    <name evidence="5" type="ORF">DCAR_0312717</name>
</gene>
<dbReference type="GO" id="GO:0009793">
    <property type="term" value="P:embryo development ending in seed dormancy"/>
    <property type="evidence" value="ECO:0007669"/>
    <property type="project" value="TreeGrafter"/>
</dbReference>
<dbReference type="GO" id="GO:0010183">
    <property type="term" value="P:pollen tube guidance"/>
    <property type="evidence" value="ECO:0007669"/>
    <property type="project" value="TreeGrafter"/>
</dbReference>
<keyword evidence="3" id="KW-0472">Membrane</keyword>
<protein>
    <recommendedName>
        <fullName evidence="7">Protein GAMETE EXPRESSED 3</fullName>
    </recommendedName>
</protein>
<keyword evidence="3" id="KW-0812">Transmembrane</keyword>
<feature type="compositionally biased region" description="Low complexity" evidence="2">
    <location>
        <begin position="657"/>
        <end position="667"/>
    </location>
</feature>
<feature type="compositionally biased region" description="Low complexity" evidence="2">
    <location>
        <begin position="593"/>
        <end position="604"/>
    </location>
</feature>
<feature type="coiled-coil region" evidence="1">
    <location>
        <begin position="506"/>
        <end position="540"/>
    </location>
</feature>
<accession>A0AAF1ASB9</accession>
<dbReference type="EMBL" id="CP093345">
    <property type="protein sequence ID" value="WOG93433.1"/>
    <property type="molecule type" value="Genomic_DNA"/>
</dbReference>
<organism evidence="5 6">
    <name type="scientific">Daucus carota subsp. sativus</name>
    <name type="common">Carrot</name>
    <dbReference type="NCBI Taxonomy" id="79200"/>
    <lineage>
        <taxon>Eukaryota</taxon>
        <taxon>Viridiplantae</taxon>
        <taxon>Streptophyta</taxon>
        <taxon>Embryophyta</taxon>
        <taxon>Tracheophyta</taxon>
        <taxon>Spermatophyta</taxon>
        <taxon>Magnoliopsida</taxon>
        <taxon>eudicotyledons</taxon>
        <taxon>Gunneridae</taxon>
        <taxon>Pentapetalae</taxon>
        <taxon>asterids</taxon>
        <taxon>campanulids</taxon>
        <taxon>Apiales</taxon>
        <taxon>Apiaceae</taxon>
        <taxon>Apioideae</taxon>
        <taxon>Scandiceae</taxon>
        <taxon>Daucinae</taxon>
        <taxon>Daucus</taxon>
        <taxon>Daucus sect. Daucus</taxon>
    </lineage>
</organism>
<dbReference type="Gene3D" id="2.130.10.10">
    <property type="entry name" value="YVTN repeat-like/Quinoprotein amine dehydrogenase"/>
    <property type="match status" value="1"/>
</dbReference>
<keyword evidence="3" id="KW-1133">Transmembrane helix</keyword>
<evidence type="ECO:0000313" key="6">
    <source>
        <dbReference type="Proteomes" id="UP000077755"/>
    </source>
</evidence>